<dbReference type="Pfam" id="PF00001">
    <property type="entry name" value="7tm_1"/>
    <property type="match status" value="1"/>
</dbReference>
<feature type="compositionally biased region" description="Low complexity" evidence="10">
    <location>
        <begin position="426"/>
        <end position="452"/>
    </location>
</feature>
<dbReference type="InterPro" id="IPR008365">
    <property type="entry name" value="Prostanoid_rcpt"/>
</dbReference>
<evidence type="ECO:0000256" key="10">
    <source>
        <dbReference type="SAM" id="MobiDB-lite"/>
    </source>
</evidence>
<evidence type="ECO:0000256" key="5">
    <source>
        <dbReference type="ARBA" id="ARBA00023040"/>
    </source>
</evidence>
<sequence>MVFERNSTHILPMHTVRTCAVMFSVGLLGNLLALAMLIRTAGRSCISCSSRGGRTGTSGTFRAAFGNSSGGGGSGGNGRELGAFYTLVLALTVTDLLGTCLTSPVAITAYGRNLTVPALGGAGLCTSMAACMLFFGAATQGIVCAMAVERVLCISAPFAYAGSAHRDVVLRVTLGLIFAGAALLGAAPPLGIADAVVYEPGTWCYVDMRPRGGRDGVSGAAFPLAYASVMATLTLVTVVCNACVMVTLGRMIRRKRVLQAAGPGGAAGARERRRQHRQEEDNLTLLVSITLVSLVCTTPLTVRAIVNAVTSKSDYNRDLNALRLHAFNPILDPWMYLLGRHSFFVRIRRFVRRLCGRCPRPCLGRETPGKVSRAAPGLRKALADTGAERGLVSVRRGEQQSLDQQQQRDPNHHPQREHTEQRHQQQHQQQKQQDPNYNQQQQQEQQQQQQSHHQQKHWQLGMLGRHCKLPQQQVQQQLCHLQKQQLQMVPHEQQCL</sequence>
<accession>A0AAJ7SQB1</accession>
<dbReference type="GO" id="GO:0007204">
    <property type="term" value="P:positive regulation of cytosolic calcium ion concentration"/>
    <property type="evidence" value="ECO:0007669"/>
    <property type="project" value="TreeGrafter"/>
</dbReference>
<feature type="transmembrane region" description="Helical" evidence="11">
    <location>
        <begin position="224"/>
        <end position="248"/>
    </location>
</feature>
<evidence type="ECO:0000256" key="3">
    <source>
        <dbReference type="ARBA" id="ARBA00022692"/>
    </source>
</evidence>
<feature type="compositionally biased region" description="Basic and acidic residues" evidence="10">
    <location>
        <begin position="409"/>
        <end position="423"/>
    </location>
</feature>
<feature type="region of interest" description="Disordered" evidence="10">
    <location>
        <begin position="384"/>
        <end position="458"/>
    </location>
</feature>
<keyword evidence="6 11" id="KW-0472">Membrane</keyword>
<evidence type="ECO:0000256" key="7">
    <source>
        <dbReference type="ARBA" id="ARBA00023170"/>
    </source>
</evidence>
<gene>
    <name evidence="14" type="primary">LOC116939436</name>
</gene>
<dbReference type="GO" id="GO:0005886">
    <property type="term" value="C:plasma membrane"/>
    <property type="evidence" value="ECO:0007669"/>
    <property type="project" value="UniProtKB-SubCell"/>
</dbReference>
<reference evidence="14" key="1">
    <citation type="submission" date="2025-08" db="UniProtKB">
        <authorList>
            <consortium name="RefSeq"/>
        </authorList>
    </citation>
    <scope>IDENTIFICATION</scope>
    <source>
        <tissue evidence="14">Sperm</tissue>
    </source>
</reference>
<dbReference type="KEGG" id="pmrn:116939436"/>
<dbReference type="GO" id="GO:0006954">
    <property type="term" value="P:inflammatory response"/>
    <property type="evidence" value="ECO:0007669"/>
    <property type="project" value="TreeGrafter"/>
</dbReference>
<proteinExistence type="predicted"/>
<evidence type="ECO:0000313" key="13">
    <source>
        <dbReference type="Proteomes" id="UP001318040"/>
    </source>
</evidence>
<keyword evidence="8" id="KW-0325">Glycoprotein</keyword>
<dbReference type="Proteomes" id="UP001318040">
    <property type="component" value="Chromosome 6"/>
</dbReference>
<keyword evidence="2" id="KW-1003">Cell membrane</keyword>
<dbReference type="PANTHER" id="PTHR11866">
    <property type="entry name" value="G-PROTEIN COUPLED RECEPTOR FAMILY 1 MEMBER"/>
    <property type="match status" value="1"/>
</dbReference>
<dbReference type="RefSeq" id="XP_032803653.1">
    <property type="nucleotide sequence ID" value="XM_032947762.1"/>
</dbReference>
<dbReference type="Gene3D" id="1.20.1070.10">
    <property type="entry name" value="Rhodopsin 7-helix transmembrane proteins"/>
    <property type="match status" value="1"/>
</dbReference>
<keyword evidence="9" id="KW-0807">Transducer</keyword>
<dbReference type="PANTHER" id="PTHR11866:SF16">
    <property type="entry name" value="PROSTAGLANDIN E2 RECEPTOR EP4 SUBTYPE-LIKE PROTEIN"/>
    <property type="match status" value="1"/>
</dbReference>
<organism evidence="13 14">
    <name type="scientific">Petromyzon marinus</name>
    <name type="common">Sea lamprey</name>
    <dbReference type="NCBI Taxonomy" id="7757"/>
    <lineage>
        <taxon>Eukaryota</taxon>
        <taxon>Metazoa</taxon>
        <taxon>Chordata</taxon>
        <taxon>Craniata</taxon>
        <taxon>Vertebrata</taxon>
        <taxon>Cyclostomata</taxon>
        <taxon>Hyperoartia</taxon>
        <taxon>Petromyzontiformes</taxon>
        <taxon>Petromyzontidae</taxon>
        <taxon>Petromyzon</taxon>
    </lineage>
</organism>
<dbReference type="SUPFAM" id="SSF81321">
    <property type="entry name" value="Family A G protein-coupled receptor-like"/>
    <property type="match status" value="1"/>
</dbReference>
<dbReference type="GO" id="GO:0004930">
    <property type="term" value="F:G protein-coupled receptor activity"/>
    <property type="evidence" value="ECO:0007669"/>
    <property type="project" value="UniProtKB-KW"/>
</dbReference>
<evidence type="ECO:0000256" key="9">
    <source>
        <dbReference type="ARBA" id="ARBA00023224"/>
    </source>
</evidence>
<keyword evidence="7" id="KW-0675">Receptor</keyword>
<protein>
    <submittedName>
        <fullName evidence="14">Prostaglandin E2 receptor EP2 subtype-like</fullName>
    </submittedName>
</protein>
<feature type="transmembrane region" description="Helical" evidence="11">
    <location>
        <begin position="168"/>
        <end position="187"/>
    </location>
</feature>
<evidence type="ECO:0000256" key="6">
    <source>
        <dbReference type="ARBA" id="ARBA00023136"/>
    </source>
</evidence>
<keyword evidence="13" id="KW-1185">Reference proteome</keyword>
<evidence type="ECO:0000256" key="8">
    <source>
        <dbReference type="ARBA" id="ARBA00023180"/>
    </source>
</evidence>
<dbReference type="AlphaFoldDB" id="A0AAJ7SQB1"/>
<evidence type="ECO:0000313" key="14">
    <source>
        <dbReference type="RefSeq" id="XP_032803653.1"/>
    </source>
</evidence>
<keyword evidence="4 11" id="KW-1133">Transmembrane helix</keyword>
<feature type="transmembrane region" description="Helical" evidence="11">
    <location>
        <begin position="20"/>
        <end position="38"/>
    </location>
</feature>
<evidence type="ECO:0000256" key="4">
    <source>
        <dbReference type="ARBA" id="ARBA00022989"/>
    </source>
</evidence>
<dbReference type="GO" id="GO:0007189">
    <property type="term" value="P:adenylate cyclase-activating G protein-coupled receptor signaling pathway"/>
    <property type="evidence" value="ECO:0007669"/>
    <property type="project" value="TreeGrafter"/>
</dbReference>
<dbReference type="PROSITE" id="PS50262">
    <property type="entry name" value="G_PROTEIN_RECEP_F1_2"/>
    <property type="match status" value="1"/>
</dbReference>
<feature type="transmembrane region" description="Helical" evidence="11">
    <location>
        <begin position="283"/>
        <end position="306"/>
    </location>
</feature>
<keyword evidence="3 11" id="KW-0812">Transmembrane</keyword>
<feature type="transmembrane region" description="Helical" evidence="11">
    <location>
        <begin position="84"/>
        <end position="107"/>
    </location>
</feature>
<feature type="domain" description="G-protein coupled receptors family 1 profile" evidence="12">
    <location>
        <begin position="29"/>
        <end position="336"/>
    </location>
</feature>
<name>A0AAJ7SQB1_PETMA</name>
<dbReference type="InterPro" id="IPR000276">
    <property type="entry name" value="GPCR_Rhodpsn"/>
</dbReference>
<evidence type="ECO:0000256" key="2">
    <source>
        <dbReference type="ARBA" id="ARBA00022475"/>
    </source>
</evidence>
<comment type="subcellular location">
    <subcellularLocation>
        <location evidence="1">Cell membrane</location>
        <topology evidence="1">Multi-pass membrane protein</topology>
    </subcellularLocation>
</comment>
<dbReference type="InterPro" id="IPR017452">
    <property type="entry name" value="GPCR_Rhodpsn_7TM"/>
</dbReference>
<evidence type="ECO:0000259" key="12">
    <source>
        <dbReference type="PROSITE" id="PS50262"/>
    </source>
</evidence>
<evidence type="ECO:0000256" key="11">
    <source>
        <dbReference type="SAM" id="Phobius"/>
    </source>
</evidence>
<keyword evidence="5" id="KW-0297">G-protein coupled receptor</keyword>
<evidence type="ECO:0000256" key="1">
    <source>
        <dbReference type="ARBA" id="ARBA00004651"/>
    </source>
</evidence>